<dbReference type="InterPro" id="IPR049551">
    <property type="entry name" value="PKS_DH_C"/>
</dbReference>
<evidence type="ECO:0000256" key="1">
    <source>
        <dbReference type="ARBA" id="ARBA00022450"/>
    </source>
</evidence>
<dbReference type="InterPro" id="IPR014043">
    <property type="entry name" value="Acyl_transferase_dom"/>
</dbReference>
<dbReference type="SUPFAM" id="SSF51735">
    <property type="entry name" value="NAD(P)-binding Rossmann-fold domains"/>
    <property type="match status" value="2"/>
</dbReference>
<evidence type="ECO:0000313" key="12">
    <source>
        <dbReference type="EMBL" id="KAF2180759.1"/>
    </source>
</evidence>
<dbReference type="Gene3D" id="3.90.180.10">
    <property type="entry name" value="Medium-chain alcohol dehydrogenases, catalytic domain"/>
    <property type="match status" value="1"/>
</dbReference>
<dbReference type="InterPro" id="IPR042104">
    <property type="entry name" value="PKS_dehydratase_sf"/>
</dbReference>
<dbReference type="Pfam" id="PF16197">
    <property type="entry name" value="KAsynt_C_assoc"/>
    <property type="match status" value="1"/>
</dbReference>
<dbReference type="InterPro" id="IPR020841">
    <property type="entry name" value="PKS_Beta-ketoAc_synthase_dom"/>
</dbReference>
<evidence type="ECO:0000256" key="2">
    <source>
        <dbReference type="ARBA" id="ARBA00022553"/>
    </source>
</evidence>
<dbReference type="GO" id="GO:0016491">
    <property type="term" value="F:oxidoreductase activity"/>
    <property type="evidence" value="ECO:0007669"/>
    <property type="project" value="UniProtKB-KW"/>
</dbReference>
<dbReference type="Pfam" id="PF21089">
    <property type="entry name" value="PKS_DH_N"/>
    <property type="match status" value="1"/>
</dbReference>
<dbReference type="PROSITE" id="PS00012">
    <property type="entry name" value="PHOSPHOPANTETHEINE"/>
    <property type="match status" value="1"/>
</dbReference>
<dbReference type="SMART" id="SM00822">
    <property type="entry name" value="PKS_KR"/>
    <property type="match status" value="1"/>
</dbReference>
<dbReference type="Pfam" id="PF13602">
    <property type="entry name" value="ADH_zinc_N_2"/>
    <property type="match status" value="1"/>
</dbReference>
<dbReference type="InterPro" id="IPR016035">
    <property type="entry name" value="Acyl_Trfase/lysoPLipase"/>
</dbReference>
<dbReference type="Gene3D" id="3.40.366.10">
    <property type="entry name" value="Malonyl-Coenzyme A Acyl Carrier Protein, domain 2"/>
    <property type="match status" value="1"/>
</dbReference>
<feature type="domain" description="Ketosynthase family 3 (KS3)" evidence="10">
    <location>
        <begin position="39"/>
        <end position="465"/>
    </location>
</feature>
<dbReference type="SUPFAM" id="SSF47336">
    <property type="entry name" value="ACP-like"/>
    <property type="match status" value="1"/>
</dbReference>
<dbReference type="CDD" id="cd00833">
    <property type="entry name" value="PKS"/>
    <property type="match status" value="1"/>
</dbReference>
<dbReference type="PANTHER" id="PTHR43775">
    <property type="entry name" value="FATTY ACID SYNTHASE"/>
    <property type="match status" value="1"/>
</dbReference>
<evidence type="ECO:0000259" key="9">
    <source>
        <dbReference type="PROSITE" id="PS50075"/>
    </source>
</evidence>
<dbReference type="SMART" id="SM00825">
    <property type="entry name" value="PKS_KS"/>
    <property type="match status" value="1"/>
</dbReference>
<dbReference type="InterPro" id="IPR006162">
    <property type="entry name" value="Ppantetheine_attach_site"/>
</dbReference>
<evidence type="ECO:0000256" key="7">
    <source>
        <dbReference type="ARBA" id="ARBA00023315"/>
    </source>
</evidence>
<dbReference type="InterPro" id="IPR049900">
    <property type="entry name" value="PKS_mFAS_DH"/>
</dbReference>
<dbReference type="Pfam" id="PF02801">
    <property type="entry name" value="Ketoacyl-synt_C"/>
    <property type="match status" value="1"/>
</dbReference>
<dbReference type="SUPFAM" id="SSF55048">
    <property type="entry name" value="Probable ACP-binding domain of malonyl-CoA ACP transacylase"/>
    <property type="match status" value="1"/>
</dbReference>
<dbReference type="SMART" id="SM00826">
    <property type="entry name" value="PKS_DH"/>
    <property type="match status" value="1"/>
</dbReference>
<dbReference type="InterPro" id="IPR036291">
    <property type="entry name" value="NAD(P)-bd_dom_sf"/>
</dbReference>
<reference evidence="12" key="1">
    <citation type="journal article" date="2020" name="Stud. Mycol.">
        <title>101 Dothideomycetes genomes: a test case for predicting lifestyles and emergence of pathogens.</title>
        <authorList>
            <person name="Haridas S."/>
            <person name="Albert R."/>
            <person name="Binder M."/>
            <person name="Bloem J."/>
            <person name="Labutti K."/>
            <person name="Salamov A."/>
            <person name="Andreopoulos B."/>
            <person name="Baker S."/>
            <person name="Barry K."/>
            <person name="Bills G."/>
            <person name="Bluhm B."/>
            <person name="Cannon C."/>
            <person name="Castanera R."/>
            <person name="Culley D."/>
            <person name="Daum C."/>
            <person name="Ezra D."/>
            <person name="Gonzalez J."/>
            <person name="Henrissat B."/>
            <person name="Kuo A."/>
            <person name="Liang C."/>
            <person name="Lipzen A."/>
            <person name="Lutzoni F."/>
            <person name="Magnuson J."/>
            <person name="Mondo S."/>
            <person name="Nolan M."/>
            <person name="Ohm R."/>
            <person name="Pangilinan J."/>
            <person name="Park H.-J."/>
            <person name="Ramirez L."/>
            <person name="Alfaro M."/>
            <person name="Sun H."/>
            <person name="Tritt A."/>
            <person name="Yoshinaga Y."/>
            <person name="Zwiers L.-H."/>
            <person name="Turgeon B."/>
            <person name="Goodwin S."/>
            <person name="Spatafora J."/>
            <person name="Crous P."/>
            <person name="Grigoriev I."/>
        </authorList>
    </citation>
    <scope>NUCLEOTIDE SEQUENCE</scope>
    <source>
        <strain evidence="12">CBS 207.26</strain>
    </source>
</reference>
<proteinExistence type="predicted"/>
<keyword evidence="5" id="KW-0560">Oxidoreductase</keyword>
<sequence>MSPHENLFEGYDITGSHVHNVNVTPTHCQPKNVNIGNSPEPIAIVGLSFLFPGDAADTSESLWKVLLEGRSTATEFPENRLRSEGIYHPNRDRRGTIPFRGGHFLKGDVAKFDAPFFSISDTEAASLDPQQRGLLETTYRALENAGQPLNKVVGSKTSVYTGCFTSDWKLLTLKDAETCADHSATGFEDSMIANRISWFFNFTGNSFNVDSACSSSLVSLDLACQSLLSGDADMSIAAGCNLILSPDTLHAFAHLGLLSSQNQCFSFDKRGNGYVRGEGFSVLVLKRLSDALKNNDVIRAVIRATGSNHDGYTPGISQPNGQAQVRLIRGVYAKACLPLSETKFVEAHGTGTATGDPIEANSIGEAFRESRSDSDPLYVGALKSNIGHLEGASGIAGVIKTILVLEKGVIPPNANFTEVNPRIDPDWLRIKFPLESIAWPSKGLRRASVNSFGFGGTNAHVILDDALHYLRAHGLTGAHNTVEYPSEIEPTTLAPQLLTNGCNVETTSESWSASESKLLILSAMDEDTLKRNAKDHAHALSAMASKVSAYDSFANDLAYTLNSRRTLLPWRSSMIIESIDDIARLDSKMSPPCRSISKPSLCFVFTGQGAQYAGDKFRYLEKFSVFRRRLLEAEEFLLELGCPWRLREELFKDAENSNINRPDYAQPISTAIQVALVDLMRSLDVHPTAVVGHSSGEVAAAYAIGALSAQSAWKITFYRGMYSAQLAASKQAGGSMMAVGLSEAEIQPYIDQLSGEFNTDAITVACINSPKSITLSGDTACIVRIGRELKEQGIFARKLLVDLAYHTPALNQVADQYSTSVGTVQLGEPPSRPVTMISSVTGKPISEDQLCTAQYWILNMISPVRFSAAISGLDFRSGQTLRNGAQNSRYNPKITSILEIGFHSTLKGPIRDTLNELPGGTNVVYTSALVRNQRPVNAIYTALGQLYCHGYNLNLDKANFLGKGFAIKPKLLHNLPQYQFNHSKTYWQESRISRKMRLARQPKLDLLGKQTPDWNPLEGRWRNFIKVSEMPWVADHKVNGTLLYPGAGMLVMAIEAANQMADTQRMVSGFTFKDVLFLKPLNIPLDAKGIETNVSLRQIPDSNSTSFWLDFRVFSFEMDEWHENCRGSICVEYDASSRGKPPSIDSEIQRLEDLRMHRDRYEKCSIQGTFFNGDHLYPSLWNSGFEFGPSFRRIHSGSYNGNSESTGNIELYAWPEDEYPQPHIIHPCSLDGILHSSFAAYAEGGSKSVPTAVPSGIRKLYISKVGMAQPESTEVKASTWMTSSDSRGGEYDISVLDSSMSKVLAVAEGLRFTIVAEGQESESESTKQTCYHLEWKPDMSLLNPSQISEYCAQARLRDPEPVAFYQDLVFVLLGFLFRAVKEVGDEVCPNPPHLSKYIDWARMQLDRFQKEELPHAKPEWKHLFDVEEVFGQVCQSVESYSDYGRVFVTIGRKLISILKGEVDALQFYFENNLLKAIYRDLNGSRTCIPEFNLYLDALSHKNPSLKILEIGAGTGGTTEKILSHLSGENTNGRHGYSNYHYTDISPAFFEQAREDFAQYPNIAFKTLDIELDPLDQGYDPESFDLVIASNVLHATRDMTRTMAHVRSLLKPGGTLMITGFITGLLPGWWLGNEPERFWAPTLNCEEWNNVLHNNHFSGIDLELPEYISSECYEAGILVTTATTKTPQETPKDKVIVVVANLEFSTHQELLQRLETKLCNEQASECRVAVWQDLGEVTDSAECHFVFIDKGANFMTASLSESIYSSLNTIATSCKGLLFVSDGGGSSPSRPEAGSINGLFRVLRNENPQRPCAILALSIHTTITDDQIGMICKVFRETQHVAEPSKCDMEYMEIQGRLNIPRVVATRRQTEAITRKSQSFQRSMNVFSECPPLKLGIESIGFLDSLHFKENYAEETCRLLDDDEIEIEVRAIGMNFRDCLAALGRVPTIAKDLGSECAGIVTRAGCASGLKPGARAVTLQGGAFKTFARAKASNAVAISEEMSFAEAASIPTQFATAWQALYEAARLRKGESILIHAGAGGTGQAAIQVAQYIGAKVFATVGSGTKKDVLIDEYGIPENQIFYSRTTEFSKSIIRATKGRGVDVVLNSLAGDSLVAGWECIAPYGRFIEIGKQDILTNSKLPMYAFKNNTSFICFDGATWQQERPHEIRTVLKKVFGLFDKGKLHVARPLHVLDIGDVEKAFRMMQEGRSSGKIVLEVKPESKVKTILPTRPGFRIDEDSTCIVSGGLGGLGRNISRWLADHGAKNLILLSRSGAKSGSARKLLQELQEKGVNVVAPSCDITDKASLQDVLRRCCSEMPPIKGCIQSAMVLRDAIFDRMSHEDWRLGTECKIQGSWNLHELLPKDLDFFIMLSSASGIVGLRGQANYAAGNTYLDALARYRVSQAQRAVSLDLGALIEDGMVAENPEFLNRVLSYGALAPITRQQFAAILDYYCDPALELSQQNCQAIIGLGKGIGPGLDGMDISQLAIFSHLKSNDGNGIAHSDGHAVQADWKEKLALSSSFDDAASIISQCLIEKLQKTLSTLQSTVHLDVPLATFGVDSLLAVELRTWIGKEVLSDVATFEILGAANFGILGRLIAGRSKVKHPAWEA</sequence>
<dbReference type="InterPro" id="IPR057326">
    <property type="entry name" value="KR_dom"/>
</dbReference>
<dbReference type="Pfam" id="PF23114">
    <property type="entry name" value="NAD-bd_HRPKS_sdrA"/>
    <property type="match status" value="1"/>
</dbReference>
<evidence type="ECO:0000256" key="6">
    <source>
        <dbReference type="ARBA" id="ARBA00023268"/>
    </source>
</evidence>
<dbReference type="CDD" id="cd05274">
    <property type="entry name" value="KR_FAS_SDR_x"/>
    <property type="match status" value="1"/>
</dbReference>
<dbReference type="SUPFAM" id="SSF53335">
    <property type="entry name" value="S-adenosyl-L-methionine-dependent methyltransferases"/>
    <property type="match status" value="1"/>
</dbReference>
<dbReference type="InterPro" id="IPR020806">
    <property type="entry name" value="PKS_PP-bd"/>
</dbReference>
<keyword evidence="13" id="KW-1185">Reference proteome</keyword>
<dbReference type="PROSITE" id="PS52004">
    <property type="entry name" value="KS3_2"/>
    <property type="match status" value="1"/>
</dbReference>
<evidence type="ECO:0000256" key="4">
    <source>
        <dbReference type="ARBA" id="ARBA00022857"/>
    </source>
</evidence>
<dbReference type="InterPro" id="IPR014031">
    <property type="entry name" value="Ketoacyl_synth_C"/>
</dbReference>
<dbReference type="Pfam" id="PF14765">
    <property type="entry name" value="PS-DH"/>
    <property type="match status" value="1"/>
</dbReference>
<dbReference type="InterPro" id="IPR049552">
    <property type="entry name" value="PKS_DH_N"/>
</dbReference>
<dbReference type="InterPro" id="IPR036736">
    <property type="entry name" value="ACP-like_sf"/>
</dbReference>
<dbReference type="EMBL" id="ML994656">
    <property type="protein sequence ID" value="KAF2180759.1"/>
    <property type="molecule type" value="Genomic_DNA"/>
</dbReference>
<dbReference type="GO" id="GO:0004315">
    <property type="term" value="F:3-oxoacyl-[acyl-carrier-protein] synthase activity"/>
    <property type="evidence" value="ECO:0007669"/>
    <property type="project" value="InterPro"/>
</dbReference>
<keyword evidence="6" id="KW-0511">Multifunctional enzyme</keyword>
<feature type="region of interest" description="N-terminal hotdog fold" evidence="8">
    <location>
        <begin position="1004"/>
        <end position="1136"/>
    </location>
</feature>
<keyword evidence="3" id="KW-0808">Transferase</keyword>
<dbReference type="GO" id="GO:0004312">
    <property type="term" value="F:fatty acid synthase activity"/>
    <property type="evidence" value="ECO:0007669"/>
    <property type="project" value="TreeGrafter"/>
</dbReference>
<dbReference type="Gene3D" id="3.40.50.150">
    <property type="entry name" value="Vaccinia Virus protein VP39"/>
    <property type="match status" value="1"/>
</dbReference>
<dbReference type="InterPro" id="IPR020843">
    <property type="entry name" value="ER"/>
</dbReference>
<dbReference type="SMART" id="SM00823">
    <property type="entry name" value="PKS_PP"/>
    <property type="match status" value="1"/>
</dbReference>
<dbReference type="PROSITE" id="PS50075">
    <property type="entry name" value="CARRIER"/>
    <property type="match status" value="1"/>
</dbReference>
<dbReference type="CDD" id="cd02440">
    <property type="entry name" value="AdoMet_MTases"/>
    <property type="match status" value="1"/>
</dbReference>
<dbReference type="Pfam" id="PF00109">
    <property type="entry name" value="ketoacyl-synt"/>
    <property type="match status" value="1"/>
</dbReference>
<dbReference type="InterPro" id="IPR032821">
    <property type="entry name" value="PKS_assoc"/>
</dbReference>
<evidence type="ECO:0000259" key="11">
    <source>
        <dbReference type="PROSITE" id="PS52019"/>
    </source>
</evidence>
<dbReference type="Pfam" id="PF08242">
    <property type="entry name" value="Methyltransf_12"/>
    <property type="match status" value="1"/>
</dbReference>
<keyword evidence="4" id="KW-0521">NADP</keyword>
<dbReference type="InterPro" id="IPR001227">
    <property type="entry name" value="Ac_transferase_dom_sf"/>
</dbReference>
<evidence type="ECO:0000259" key="10">
    <source>
        <dbReference type="PROSITE" id="PS52004"/>
    </source>
</evidence>
<dbReference type="GO" id="GO:0031177">
    <property type="term" value="F:phosphopantetheine binding"/>
    <property type="evidence" value="ECO:0007669"/>
    <property type="project" value="InterPro"/>
</dbReference>
<dbReference type="InterPro" id="IPR009081">
    <property type="entry name" value="PP-bd_ACP"/>
</dbReference>
<protein>
    <submittedName>
        <fullName evidence="12">Reducing type I polyketide synthase</fullName>
    </submittedName>
</protein>
<feature type="region of interest" description="C-terminal hotdog fold" evidence="8">
    <location>
        <begin position="1165"/>
        <end position="1321"/>
    </location>
</feature>
<dbReference type="Gene3D" id="3.10.129.110">
    <property type="entry name" value="Polyketide synthase dehydratase"/>
    <property type="match status" value="1"/>
</dbReference>
<dbReference type="Gene3D" id="3.40.47.10">
    <property type="match status" value="1"/>
</dbReference>
<dbReference type="SMART" id="SM00829">
    <property type="entry name" value="PKS_ER"/>
    <property type="match status" value="1"/>
</dbReference>
<dbReference type="OrthoDB" id="329835at2759"/>
<evidence type="ECO:0000256" key="5">
    <source>
        <dbReference type="ARBA" id="ARBA00023002"/>
    </source>
</evidence>
<dbReference type="CDD" id="cd05195">
    <property type="entry name" value="enoyl_red"/>
    <property type="match status" value="1"/>
</dbReference>
<evidence type="ECO:0000313" key="13">
    <source>
        <dbReference type="Proteomes" id="UP000800200"/>
    </source>
</evidence>
<feature type="domain" description="PKS/mFAS DH" evidence="11">
    <location>
        <begin position="1004"/>
        <end position="1321"/>
    </location>
</feature>
<dbReference type="InterPro" id="IPR014030">
    <property type="entry name" value="Ketoacyl_synth_N"/>
</dbReference>
<dbReference type="InterPro" id="IPR016036">
    <property type="entry name" value="Malonyl_transacylase_ACP-bd"/>
</dbReference>
<dbReference type="FunFam" id="3.40.50.720:FF:000209">
    <property type="entry name" value="Polyketide synthase Pks12"/>
    <property type="match status" value="1"/>
</dbReference>
<dbReference type="GO" id="GO:1901336">
    <property type="term" value="P:lactone biosynthetic process"/>
    <property type="evidence" value="ECO:0007669"/>
    <property type="project" value="UniProtKB-ARBA"/>
</dbReference>
<dbReference type="Proteomes" id="UP000800200">
    <property type="component" value="Unassembled WGS sequence"/>
</dbReference>
<dbReference type="SUPFAM" id="SSF53901">
    <property type="entry name" value="Thiolase-like"/>
    <property type="match status" value="1"/>
</dbReference>
<dbReference type="PROSITE" id="PS52019">
    <property type="entry name" value="PKS_MFAS_DH"/>
    <property type="match status" value="1"/>
</dbReference>
<dbReference type="PANTHER" id="PTHR43775:SF29">
    <property type="entry name" value="ASPERFURANONE POLYKETIDE SYNTHASE AFOG-RELATED"/>
    <property type="match status" value="1"/>
</dbReference>
<dbReference type="InterPro" id="IPR029063">
    <property type="entry name" value="SAM-dependent_MTases_sf"/>
</dbReference>
<dbReference type="Gene3D" id="3.40.50.720">
    <property type="entry name" value="NAD(P)-binding Rossmann-like Domain"/>
    <property type="match status" value="1"/>
</dbReference>
<feature type="domain" description="Carrier" evidence="9">
    <location>
        <begin position="2523"/>
        <end position="2601"/>
    </location>
</feature>
<accession>A0A6A6DRC4</accession>
<feature type="active site" description="Proton donor; for dehydratase activity" evidence="8">
    <location>
        <position position="1231"/>
    </location>
</feature>
<dbReference type="InterPro" id="IPR013968">
    <property type="entry name" value="PKS_KR"/>
</dbReference>
<dbReference type="GO" id="GO:0006633">
    <property type="term" value="P:fatty acid biosynthetic process"/>
    <property type="evidence" value="ECO:0007669"/>
    <property type="project" value="InterPro"/>
</dbReference>
<dbReference type="InterPro" id="IPR011032">
    <property type="entry name" value="GroES-like_sf"/>
</dbReference>
<dbReference type="Pfam" id="PF08659">
    <property type="entry name" value="KR"/>
    <property type="match status" value="1"/>
</dbReference>
<keyword evidence="1" id="KW-0596">Phosphopantetheine</keyword>
<evidence type="ECO:0000256" key="8">
    <source>
        <dbReference type="PROSITE-ProRule" id="PRU01363"/>
    </source>
</evidence>
<evidence type="ECO:0000256" key="3">
    <source>
        <dbReference type="ARBA" id="ARBA00022679"/>
    </source>
</evidence>
<feature type="active site" description="Proton acceptor; for dehydratase activity" evidence="8">
    <location>
        <position position="1036"/>
    </location>
</feature>
<dbReference type="GO" id="GO:0030639">
    <property type="term" value="P:polyketide biosynthetic process"/>
    <property type="evidence" value="ECO:0007669"/>
    <property type="project" value="UniProtKB-ARBA"/>
</dbReference>
<dbReference type="Pfam" id="PF00698">
    <property type="entry name" value="Acyl_transf_1"/>
    <property type="match status" value="1"/>
</dbReference>
<dbReference type="InterPro" id="IPR013217">
    <property type="entry name" value="Methyltransf_12"/>
</dbReference>
<dbReference type="InterPro" id="IPR056501">
    <property type="entry name" value="NAD-bd_HRPKS_sdrA"/>
</dbReference>
<name>A0A6A6DRC4_9PEZI</name>
<gene>
    <name evidence="12" type="ORF">K469DRAFT_741002</name>
</gene>
<dbReference type="PROSITE" id="PS00606">
    <property type="entry name" value="KS3_1"/>
    <property type="match status" value="1"/>
</dbReference>
<dbReference type="Pfam" id="PF23297">
    <property type="entry name" value="ACP_SdgA_C"/>
    <property type="match status" value="1"/>
</dbReference>
<keyword evidence="2" id="KW-0597">Phosphoprotein</keyword>
<organism evidence="12 13">
    <name type="scientific">Zopfia rhizophila CBS 207.26</name>
    <dbReference type="NCBI Taxonomy" id="1314779"/>
    <lineage>
        <taxon>Eukaryota</taxon>
        <taxon>Fungi</taxon>
        <taxon>Dikarya</taxon>
        <taxon>Ascomycota</taxon>
        <taxon>Pezizomycotina</taxon>
        <taxon>Dothideomycetes</taxon>
        <taxon>Dothideomycetes incertae sedis</taxon>
        <taxon>Zopfiaceae</taxon>
        <taxon>Zopfia</taxon>
    </lineage>
</organism>
<dbReference type="SMART" id="SM00827">
    <property type="entry name" value="PKS_AT"/>
    <property type="match status" value="1"/>
</dbReference>
<dbReference type="InterPro" id="IPR016039">
    <property type="entry name" value="Thiolase-like"/>
</dbReference>
<keyword evidence="7" id="KW-0012">Acyltransferase</keyword>
<dbReference type="InterPro" id="IPR020807">
    <property type="entry name" value="PKS_DH"/>
</dbReference>
<dbReference type="Gene3D" id="3.30.70.3290">
    <property type="match status" value="1"/>
</dbReference>
<dbReference type="InterPro" id="IPR050091">
    <property type="entry name" value="PKS_NRPS_Biosynth_Enz"/>
</dbReference>
<dbReference type="SUPFAM" id="SSF52151">
    <property type="entry name" value="FabD/lysophospholipase-like"/>
    <property type="match status" value="1"/>
</dbReference>
<dbReference type="InterPro" id="IPR018201">
    <property type="entry name" value="Ketoacyl_synth_AS"/>
</dbReference>
<dbReference type="SUPFAM" id="SSF50129">
    <property type="entry name" value="GroES-like"/>
    <property type="match status" value="1"/>
</dbReference>